<evidence type="ECO:0008006" key="7">
    <source>
        <dbReference type="Google" id="ProtNLM"/>
    </source>
</evidence>
<dbReference type="PANTHER" id="PTHR12689">
    <property type="entry name" value="A1 CISTRON SPLICING FACTOR AAR2-RELATED"/>
    <property type="match status" value="1"/>
</dbReference>
<evidence type="ECO:0000256" key="2">
    <source>
        <dbReference type="SAM" id="MobiDB-lite"/>
    </source>
</evidence>
<sequence>MTFIGVDLISFKALPSSHNVTNIRITNIPPGLHFLYTGTDASLSIRHGRWLNFTATKPQWYVLRWNSDAENLDLLDHDDPAAQEAIRSPSTRGLVDYAALQDATSSLATKDSREAGDGSTPPYEERRAESTDWPALTRHMSPTFLTRALSSDSHWVVSSVSSAPSDTECIPGLSHLEASDTLQQHPLNLLPINLKQTWAAGDIGRTRTDRARDRSWYLSQLIESVTPVNGDKAIGAKELLGELQFCFLMVLTLANYSCLEQWKRLLKVFLTCQNALREAEAYFVQVVKVLRLQVWHVEDVEGGLFEMRDEGGSAWLRALWGRFRDLVDEVFGDGNGEEKGAVAAAGQSLRREVDALQKLFEDRYGWQSERDILRRGLLELEDGERVEVSMLGVDEDEETGEYAPVVVET</sequence>
<dbReference type="HOGENOM" id="CLU_024943_2_0_1"/>
<dbReference type="RefSeq" id="XP_013269951.1">
    <property type="nucleotide sequence ID" value="XM_013414497.1"/>
</dbReference>
<dbReference type="Gene3D" id="2.60.34.20">
    <property type="match status" value="1"/>
</dbReference>
<name>A0A0D2J1N8_9EURO</name>
<feature type="domain" description="AAR2 C-terminal" evidence="3">
    <location>
        <begin position="190"/>
        <end position="367"/>
    </location>
</feature>
<evidence type="ECO:0000259" key="4">
    <source>
        <dbReference type="Pfam" id="PF20981"/>
    </source>
</evidence>
<dbReference type="OrthoDB" id="201752at2759"/>
<evidence type="ECO:0000313" key="5">
    <source>
        <dbReference type="EMBL" id="KIX02815.1"/>
    </source>
</evidence>
<reference evidence="5 6" key="1">
    <citation type="submission" date="2015-01" db="EMBL/GenBank/DDBJ databases">
        <title>The Genome Sequence of Rhinocladiella mackenzie CBS 650.93.</title>
        <authorList>
            <consortium name="The Broad Institute Genomics Platform"/>
            <person name="Cuomo C."/>
            <person name="de Hoog S."/>
            <person name="Gorbushina A."/>
            <person name="Stielow B."/>
            <person name="Teixiera M."/>
            <person name="Abouelleil A."/>
            <person name="Chapman S.B."/>
            <person name="Priest M."/>
            <person name="Young S.K."/>
            <person name="Wortman J."/>
            <person name="Nusbaum C."/>
            <person name="Birren B."/>
        </authorList>
    </citation>
    <scope>NUCLEOTIDE SEQUENCE [LARGE SCALE GENOMIC DNA]</scope>
    <source>
        <strain evidence="5 6">CBS 650.93</strain>
    </source>
</reference>
<dbReference type="InterPro" id="IPR038514">
    <property type="entry name" value="AAR2_C_sf"/>
</dbReference>
<protein>
    <recommendedName>
        <fullName evidence="7">AAR2 domain-containing protein</fullName>
    </recommendedName>
</protein>
<evidence type="ECO:0000313" key="6">
    <source>
        <dbReference type="Proteomes" id="UP000053617"/>
    </source>
</evidence>
<dbReference type="CDD" id="cd13778">
    <property type="entry name" value="Aar2_C"/>
    <property type="match status" value="1"/>
</dbReference>
<comment type="similarity">
    <text evidence="1">Belongs to the AAR2 family.</text>
</comment>
<dbReference type="GeneID" id="25296829"/>
<feature type="region of interest" description="Disordered" evidence="2">
    <location>
        <begin position="106"/>
        <end position="132"/>
    </location>
</feature>
<evidence type="ECO:0000256" key="1">
    <source>
        <dbReference type="ARBA" id="ARBA00006281"/>
    </source>
</evidence>
<feature type="domain" description="AAR2 N-terminal" evidence="4">
    <location>
        <begin position="2"/>
        <end position="148"/>
    </location>
</feature>
<dbReference type="InterPro" id="IPR007946">
    <property type="entry name" value="AAR2"/>
</dbReference>
<organism evidence="5 6">
    <name type="scientific">Rhinocladiella mackenziei CBS 650.93</name>
    <dbReference type="NCBI Taxonomy" id="1442369"/>
    <lineage>
        <taxon>Eukaryota</taxon>
        <taxon>Fungi</taxon>
        <taxon>Dikarya</taxon>
        <taxon>Ascomycota</taxon>
        <taxon>Pezizomycotina</taxon>
        <taxon>Eurotiomycetes</taxon>
        <taxon>Chaetothyriomycetidae</taxon>
        <taxon>Chaetothyriales</taxon>
        <taxon>Herpotrichiellaceae</taxon>
        <taxon>Rhinocladiella</taxon>
    </lineage>
</organism>
<proteinExistence type="inferred from homology"/>
<dbReference type="PANTHER" id="PTHR12689:SF4">
    <property type="entry name" value="PROTEIN AAR2 HOMOLOG"/>
    <property type="match status" value="1"/>
</dbReference>
<dbReference type="EMBL" id="KN847480">
    <property type="protein sequence ID" value="KIX02815.1"/>
    <property type="molecule type" value="Genomic_DNA"/>
</dbReference>
<dbReference type="Pfam" id="PF05282">
    <property type="entry name" value="AAR2"/>
    <property type="match status" value="1"/>
</dbReference>
<dbReference type="AlphaFoldDB" id="A0A0D2J1N8"/>
<gene>
    <name evidence="5" type="ORF">Z518_08758</name>
</gene>
<evidence type="ECO:0000259" key="3">
    <source>
        <dbReference type="Pfam" id="PF05282"/>
    </source>
</evidence>
<dbReference type="InterPro" id="IPR038516">
    <property type="entry name" value="AAR2_N_sf"/>
</dbReference>
<dbReference type="VEuPathDB" id="FungiDB:Z518_08758"/>
<dbReference type="GO" id="GO:0000244">
    <property type="term" value="P:spliceosomal tri-snRNP complex assembly"/>
    <property type="evidence" value="ECO:0007669"/>
    <property type="project" value="TreeGrafter"/>
</dbReference>
<dbReference type="CDD" id="cd13777">
    <property type="entry name" value="Aar2_N"/>
    <property type="match status" value="1"/>
</dbReference>
<dbReference type="Proteomes" id="UP000053617">
    <property type="component" value="Unassembled WGS sequence"/>
</dbReference>
<keyword evidence="6" id="KW-1185">Reference proteome</keyword>
<accession>A0A0D2J1N8</accession>
<dbReference type="InterPro" id="IPR033648">
    <property type="entry name" value="AAR2_C"/>
</dbReference>
<dbReference type="Pfam" id="PF20981">
    <property type="entry name" value="AAR2_1st"/>
    <property type="match status" value="1"/>
</dbReference>
<dbReference type="STRING" id="1442369.A0A0D2J1N8"/>
<dbReference type="Gene3D" id="1.25.40.550">
    <property type="entry name" value="Aar2, C-terminal domain-like"/>
    <property type="match status" value="1"/>
</dbReference>
<dbReference type="InterPro" id="IPR033647">
    <property type="entry name" value="Aar2_N"/>
</dbReference>